<evidence type="ECO:0000256" key="4">
    <source>
        <dbReference type="ARBA" id="ARBA00023163"/>
    </source>
</evidence>
<keyword evidence="5" id="KW-0812">Transmembrane</keyword>
<keyword evidence="4" id="KW-0804">Transcription</keyword>
<keyword evidence="5" id="KW-1133">Transmembrane helix</keyword>
<dbReference type="SUPFAM" id="SSF46785">
    <property type="entry name" value="Winged helix' DNA-binding domain"/>
    <property type="match status" value="1"/>
</dbReference>
<name>A0A2W1KF69_ACIFR</name>
<keyword evidence="5" id="KW-0472">Membrane</keyword>
<dbReference type="FunFam" id="1.10.10.10:FF:000001">
    <property type="entry name" value="LysR family transcriptional regulator"/>
    <property type="match status" value="1"/>
</dbReference>
<dbReference type="GeneID" id="65279436"/>
<dbReference type="InterPro" id="IPR005119">
    <property type="entry name" value="LysR_subst-bd"/>
</dbReference>
<evidence type="ECO:0000256" key="5">
    <source>
        <dbReference type="SAM" id="Phobius"/>
    </source>
</evidence>
<dbReference type="Gene3D" id="3.40.190.10">
    <property type="entry name" value="Periplasmic binding protein-like II"/>
    <property type="match status" value="2"/>
</dbReference>
<dbReference type="InterPro" id="IPR036390">
    <property type="entry name" value="WH_DNA-bd_sf"/>
</dbReference>
<protein>
    <submittedName>
        <fullName evidence="7">LysR family transcriptional regulator</fullName>
    </submittedName>
</protein>
<dbReference type="Proteomes" id="UP000248886">
    <property type="component" value="Unassembled WGS sequence"/>
</dbReference>
<evidence type="ECO:0000256" key="2">
    <source>
        <dbReference type="ARBA" id="ARBA00023015"/>
    </source>
</evidence>
<dbReference type="InterPro" id="IPR000847">
    <property type="entry name" value="LysR_HTH_N"/>
</dbReference>
<dbReference type="PANTHER" id="PTHR30346:SF17">
    <property type="entry name" value="LYSR FAMILY TRANSCRIPTIONAL REGULATOR"/>
    <property type="match status" value="1"/>
</dbReference>
<dbReference type="GO" id="GO:0003700">
    <property type="term" value="F:DNA-binding transcription factor activity"/>
    <property type="evidence" value="ECO:0007669"/>
    <property type="project" value="InterPro"/>
</dbReference>
<keyword evidence="3" id="KW-0238">DNA-binding</keyword>
<evidence type="ECO:0000256" key="1">
    <source>
        <dbReference type="ARBA" id="ARBA00009437"/>
    </source>
</evidence>
<evidence type="ECO:0000313" key="7">
    <source>
        <dbReference type="EMBL" id="PZD80394.1"/>
    </source>
</evidence>
<dbReference type="Pfam" id="PF00126">
    <property type="entry name" value="HTH_1"/>
    <property type="match status" value="1"/>
</dbReference>
<organism evidence="7 8">
    <name type="scientific">Acidithiobacillus ferrooxidans</name>
    <name type="common">Thiobacillus ferrooxidans</name>
    <dbReference type="NCBI Taxonomy" id="920"/>
    <lineage>
        <taxon>Bacteria</taxon>
        <taxon>Pseudomonadati</taxon>
        <taxon>Pseudomonadota</taxon>
        <taxon>Acidithiobacillia</taxon>
        <taxon>Acidithiobacillales</taxon>
        <taxon>Acidithiobacillaceae</taxon>
        <taxon>Acidithiobacillus</taxon>
    </lineage>
</organism>
<reference evidence="7 8" key="1">
    <citation type="submission" date="2018-06" db="EMBL/GenBank/DDBJ databases">
        <title>Draft sequence of Acidithiobacillus ferrooxidans CCM 4253.</title>
        <authorList>
            <person name="Moya-Beltran A."/>
            <person name="Castro M."/>
            <person name="Covarrubias P.C."/>
            <person name="Issotta F."/>
            <person name="Janiczek O."/>
            <person name="Mandl M."/>
            <person name="Kucera J."/>
            <person name="Quatrini R."/>
        </authorList>
    </citation>
    <scope>NUCLEOTIDE SEQUENCE [LARGE SCALE GENOMIC DNA]</scope>
    <source>
        <strain evidence="7 8">CCM 4253</strain>
    </source>
</reference>
<dbReference type="InterPro" id="IPR036388">
    <property type="entry name" value="WH-like_DNA-bd_sf"/>
</dbReference>
<dbReference type="PRINTS" id="PR00039">
    <property type="entry name" value="HTHLYSR"/>
</dbReference>
<evidence type="ECO:0000313" key="8">
    <source>
        <dbReference type="Proteomes" id="UP000248886"/>
    </source>
</evidence>
<dbReference type="GO" id="GO:0032993">
    <property type="term" value="C:protein-DNA complex"/>
    <property type="evidence" value="ECO:0007669"/>
    <property type="project" value="TreeGrafter"/>
</dbReference>
<feature type="domain" description="HTH lysR-type" evidence="6">
    <location>
        <begin position="1"/>
        <end position="58"/>
    </location>
</feature>
<dbReference type="PROSITE" id="PS50931">
    <property type="entry name" value="HTH_LYSR"/>
    <property type="match status" value="1"/>
</dbReference>
<proteinExistence type="inferred from homology"/>
<dbReference type="SUPFAM" id="SSF53850">
    <property type="entry name" value="Periplasmic binding protein-like II"/>
    <property type="match status" value="1"/>
</dbReference>
<evidence type="ECO:0000259" key="6">
    <source>
        <dbReference type="PROSITE" id="PS50931"/>
    </source>
</evidence>
<gene>
    <name evidence="7" type="ORF">DN052_12915</name>
</gene>
<dbReference type="Gene3D" id="1.10.10.10">
    <property type="entry name" value="Winged helix-like DNA-binding domain superfamily/Winged helix DNA-binding domain"/>
    <property type="match status" value="1"/>
</dbReference>
<dbReference type="EMBL" id="QKQP01000006">
    <property type="protein sequence ID" value="PZD80394.1"/>
    <property type="molecule type" value="Genomic_DNA"/>
</dbReference>
<keyword evidence="2" id="KW-0805">Transcription regulation</keyword>
<dbReference type="AlphaFoldDB" id="A0A2W1KF69"/>
<dbReference type="GO" id="GO:0003677">
    <property type="term" value="F:DNA binding"/>
    <property type="evidence" value="ECO:0007669"/>
    <property type="project" value="UniProtKB-KW"/>
</dbReference>
<dbReference type="Pfam" id="PF03466">
    <property type="entry name" value="LysR_substrate"/>
    <property type="match status" value="1"/>
</dbReference>
<evidence type="ECO:0000256" key="3">
    <source>
        <dbReference type="ARBA" id="ARBA00023125"/>
    </source>
</evidence>
<dbReference type="CDD" id="cd08414">
    <property type="entry name" value="PBP2_LTTR_aromatics_like"/>
    <property type="match status" value="1"/>
</dbReference>
<accession>A0A2W1KF69</accession>
<dbReference type="PANTHER" id="PTHR30346">
    <property type="entry name" value="TRANSCRIPTIONAL DUAL REGULATOR HCAR-RELATED"/>
    <property type="match status" value="1"/>
</dbReference>
<comment type="similarity">
    <text evidence="1">Belongs to the LysR transcriptional regulatory family.</text>
</comment>
<comment type="caution">
    <text evidence="7">The sequence shown here is derived from an EMBL/GenBank/DDBJ whole genome shotgun (WGS) entry which is preliminary data.</text>
</comment>
<dbReference type="RefSeq" id="WP_012535757.1">
    <property type="nucleotide sequence ID" value="NZ_AP025160.1"/>
</dbReference>
<sequence>MDLRHLRHFVVLAEALNFHRAATRLHLAQPSLSRSIRALEEEIGLPLFLRNQREVSLTAAGRVLLPEARQLLAQARRTEALLGDLQNGQAGTLRIGFLASTAIALLPGLLRGFRQHFSQVHLELREMSSDAQLQALRDDQIDIGFIRDIGILPDIHQHLLQREALMLVLPEDHPFAAESAIALHRLHHESLILLRREVAPASYDRILAQCHIHALKPHILMELADSNAVFSAVLAGLGLGFLFSAFAEIQRPGIVFRPLADVLGDSEVSLAWRGRQEDGNPAARTFVTMVQQRYALQAQP</sequence>
<feature type="transmembrane region" description="Helical" evidence="5">
    <location>
        <begin position="228"/>
        <end position="247"/>
    </location>
</feature>
<dbReference type="OMA" id="FMAICEE"/>
<dbReference type="OrthoDB" id="5292387at2"/>